<dbReference type="Gene3D" id="3.30.420.10">
    <property type="entry name" value="Ribonuclease H-like superfamily/Ribonuclease H"/>
    <property type="match status" value="1"/>
</dbReference>
<dbReference type="AlphaFoldDB" id="A0A1G8V0J1"/>
<dbReference type="InterPro" id="IPR012337">
    <property type="entry name" value="RNaseH-like_sf"/>
</dbReference>
<evidence type="ECO:0000313" key="5">
    <source>
        <dbReference type="Proteomes" id="UP001519348"/>
    </source>
</evidence>
<dbReference type="RefSeq" id="WP_092594726.1">
    <property type="nucleotide sequence ID" value="NZ_BMCN01000001.1"/>
</dbReference>
<dbReference type="InterPro" id="IPR053151">
    <property type="entry name" value="RNase_H-like"/>
</dbReference>
<dbReference type="STRING" id="586411.SAMN05216187_101175"/>
<dbReference type="Proteomes" id="UP001519348">
    <property type="component" value="Unassembled WGS sequence"/>
</dbReference>
<dbReference type="InterPro" id="IPR002156">
    <property type="entry name" value="RNaseH_domain"/>
</dbReference>
<dbReference type="SUPFAM" id="SSF53098">
    <property type="entry name" value="Ribonuclease H-like"/>
    <property type="match status" value="1"/>
</dbReference>
<dbReference type="PANTHER" id="PTHR47723:SF19">
    <property type="entry name" value="POLYNUCLEOTIDYL TRANSFERASE, RIBONUCLEASE H-LIKE SUPERFAMILY PROTEIN"/>
    <property type="match status" value="1"/>
</dbReference>
<dbReference type="GO" id="GO:0003676">
    <property type="term" value="F:nucleic acid binding"/>
    <property type="evidence" value="ECO:0007669"/>
    <property type="project" value="InterPro"/>
</dbReference>
<proteinExistence type="predicted"/>
<dbReference type="Pfam" id="PF13456">
    <property type="entry name" value="RVT_3"/>
    <property type="match status" value="1"/>
</dbReference>
<dbReference type="EC" id="3.1.26.4" evidence="2"/>
<dbReference type="OrthoDB" id="7845843at2"/>
<evidence type="ECO:0000313" key="4">
    <source>
        <dbReference type="Proteomes" id="UP000242700"/>
    </source>
</evidence>
<dbReference type="CDD" id="cd09279">
    <property type="entry name" value="RNase_HI_like"/>
    <property type="match status" value="1"/>
</dbReference>
<dbReference type="EMBL" id="FNFI01000001">
    <property type="protein sequence ID" value="SDJ59616.1"/>
    <property type="molecule type" value="Genomic_DNA"/>
</dbReference>
<dbReference type="EMBL" id="JAGGKN010000002">
    <property type="protein sequence ID" value="MBP1951818.1"/>
    <property type="molecule type" value="Genomic_DNA"/>
</dbReference>
<organism evidence="3 4">
    <name type="scientific">Jeotgalicoccus aerolatus</name>
    <dbReference type="NCBI Taxonomy" id="709510"/>
    <lineage>
        <taxon>Bacteria</taxon>
        <taxon>Bacillati</taxon>
        <taxon>Bacillota</taxon>
        <taxon>Bacilli</taxon>
        <taxon>Bacillales</taxon>
        <taxon>Staphylococcaceae</taxon>
        <taxon>Jeotgalicoccus</taxon>
    </lineage>
</organism>
<accession>A0A1G8V0J1</accession>
<sequence length="134" mass="15132">MAKVYIDAAASLNPKLAAGAVIIKDNTLNFEKTVFLGEMDNHEAEWATLLFAVREAAALDITSMIVYTDSKIIVDTFDKQHVKNKVFKSYFDKLLPLTNALDMFIITHTPRKNNRGADNLAKACLYKERKSYKD</sequence>
<evidence type="ECO:0000313" key="2">
    <source>
        <dbReference type="EMBL" id="MBP1951818.1"/>
    </source>
</evidence>
<evidence type="ECO:0000259" key="1">
    <source>
        <dbReference type="PROSITE" id="PS50879"/>
    </source>
</evidence>
<dbReference type="Proteomes" id="UP000242700">
    <property type="component" value="Unassembled WGS sequence"/>
</dbReference>
<dbReference type="PROSITE" id="PS50879">
    <property type="entry name" value="RNASE_H_1"/>
    <property type="match status" value="1"/>
</dbReference>
<name>A0A1G8V0J1_9STAP</name>
<protein>
    <submittedName>
        <fullName evidence="3">Ribonuclease HI</fullName>
        <ecNumber evidence="2">3.1.26.4</ecNumber>
    </submittedName>
</protein>
<reference evidence="3" key="2">
    <citation type="submission" date="2016-10" db="EMBL/GenBank/DDBJ databases">
        <authorList>
            <person name="de Groot N.N."/>
        </authorList>
    </citation>
    <scope>NUCLEOTIDE SEQUENCE [LARGE SCALE GENOMIC DNA]</scope>
    <source>
        <strain evidence="3">CGMCC 1.8911</strain>
    </source>
</reference>
<dbReference type="PANTHER" id="PTHR47723">
    <property type="entry name" value="OS05G0353850 PROTEIN"/>
    <property type="match status" value="1"/>
</dbReference>
<dbReference type="InterPro" id="IPR036397">
    <property type="entry name" value="RNaseH_sf"/>
</dbReference>
<keyword evidence="2" id="KW-0378">Hydrolase</keyword>
<reference evidence="4" key="1">
    <citation type="submission" date="2016-10" db="EMBL/GenBank/DDBJ databases">
        <authorList>
            <person name="Varghese N."/>
            <person name="Submissions S."/>
        </authorList>
    </citation>
    <scope>NUCLEOTIDE SEQUENCE [LARGE SCALE GENOMIC DNA]</scope>
    <source>
        <strain evidence="4">CGMCC 1.8911</strain>
    </source>
</reference>
<dbReference type="GO" id="GO:0004523">
    <property type="term" value="F:RNA-DNA hybrid ribonuclease activity"/>
    <property type="evidence" value="ECO:0007669"/>
    <property type="project" value="UniProtKB-EC"/>
</dbReference>
<evidence type="ECO:0000313" key="3">
    <source>
        <dbReference type="EMBL" id="SDJ59616.1"/>
    </source>
</evidence>
<keyword evidence="5" id="KW-1185">Reference proteome</keyword>
<feature type="domain" description="RNase H type-1" evidence="1">
    <location>
        <begin position="1"/>
        <end position="126"/>
    </location>
</feature>
<gene>
    <name evidence="2" type="ORF">J2Z27_000853</name>
    <name evidence="3" type="ORF">SAMN05216187_101175</name>
</gene>
<reference evidence="2 5" key="3">
    <citation type="submission" date="2021-03" db="EMBL/GenBank/DDBJ databases">
        <title>Genomic Encyclopedia of Type Strains, Phase IV (KMG-IV): sequencing the most valuable type-strain genomes for metagenomic binning, comparative biology and taxonomic classification.</title>
        <authorList>
            <person name="Goeker M."/>
        </authorList>
    </citation>
    <scope>NUCLEOTIDE SEQUENCE [LARGE SCALE GENOMIC DNA]</scope>
    <source>
        <strain evidence="2 5">DSM 22420</strain>
    </source>
</reference>